<dbReference type="SUPFAM" id="SSF55486">
    <property type="entry name" value="Metalloproteases ('zincins'), catalytic domain"/>
    <property type="match status" value="1"/>
</dbReference>
<dbReference type="GO" id="GO:0008237">
    <property type="term" value="F:metallopeptidase activity"/>
    <property type="evidence" value="ECO:0007669"/>
    <property type="project" value="InterPro"/>
</dbReference>
<organism evidence="7 8">
    <name type="scientific">Leptidea sinapis</name>
    <dbReference type="NCBI Taxonomy" id="189913"/>
    <lineage>
        <taxon>Eukaryota</taxon>
        <taxon>Metazoa</taxon>
        <taxon>Ecdysozoa</taxon>
        <taxon>Arthropoda</taxon>
        <taxon>Hexapoda</taxon>
        <taxon>Insecta</taxon>
        <taxon>Pterygota</taxon>
        <taxon>Neoptera</taxon>
        <taxon>Endopterygota</taxon>
        <taxon>Lepidoptera</taxon>
        <taxon>Glossata</taxon>
        <taxon>Ditrysia</taxon>
        <taxon>Papilionoidea</taxon>
        <taxon>Pieridae</taxon>
        <taxon>Dismorphiinae</taxon>
        <taxon>Leptidea</taxon>
    </lineage>
</organism>
<dbReference type="InterPro" id="IPR001548">
    <property type="entry name" value="Peptidase_M2"/>
</dbReference>
<keyword evidence="4" id="KW-0325">Glycoprotein</keyword>
<feature type="binding site" evidence="5">
    <location>
        <position position="101"/>
    </location>
    <ligand>
        <name>chloride</name>
        <dbReference type="ChEBI" id="CHEBI:17996"/>
        <label>1</label>
    </ligand>
</feature>
<dbReference type="GO" id="GO:0008241">
    <property type="term" value="F:peptidyl-dipeptidase activity"/>
    <property type="evidence" value="ECO:0007669"/>
    <property type="project" value="InterPro"/>
</dbReference>
<dbReference type="Pfam" id="PF01401">
    <property type="entry name" value="Peptidase_M2"/>
    <property type="match status" value="1"/>
</dbReference>
<keyword evidence="3" id="KW-1015">Disulfide bond</keyword>
<dbReference type="PROSITE" id="PS52011">
    <property type="entry name" value="PEPTIDASE_M2"/>
    <property type="match status" value="1"/>
</dbReference>
<evidence type="ECO:0000256" key="4">
    <source>
        <dbReference type="ARBA" id="ARBA00023180"/>
    </source>
</evidence>
<dbReference type="PANTHER" id="PTHR10514">
    <property type="entry name" value="ANGIOTENSIN-CONVERTING ENZYME"/>
    <property type="match status" value="1"/>
</dbReference>
<dbReference type="GO" id="GO:0006508">
    <property type="term" value="P:proteolysis"/>
    <property type="evidence" value="ECO:0007669"/>
    <property type="project" value="InterPro"/>
</dbReference>
<keyword evidence="8" id="KW-1185">Reference proteome</keyword>
<evidence type="ECO:0000256" key="1">
    <source>
        <dbReference type="ARBA" id="ARBA00008139"/>
    </source>
</evidence>
<dbReference type="GO" id="GO:0005886">
    <property type="term" value="C:plasma membrane"/>
    <property type="evidence" value="ECO:0007669"/>
    <property type="project" value="TreeGrafter"/>
</dbReference>
<evidence type="ECO:0000313" key="7">
    <source>
        <dbReference type="EMBL" id="VVC98430.1"/>
    </source>
</evidence>
<dbReference type="EMBL" id="FZQP02003556">
    <property type="protein sequence ID" value="VVC98430.1"/>
    <property type="molecule type" value="Genomic_DNA"/>
</dbReference>
<evidence type="ECO:0000256" key="6">
    <source>
        <dbReference type="PROSITE-ProRule" id="PRU01355"/>
    </source>
</evidence>
<name>A0A5E4QJH0_9NEOP</name>
<comment type="similarity">
    <text evidence="1 6">Belongs to the peptidase M2 family.</text>
</comment>
<keyword evidence="2" id="KW-0732">Signal</keyword>
<dbReference type="PANTHER" id="PTHR10514:SF40">
    <property type="entry name" value="ANGIOTENSIN-CONVERTING ENZYME"/>
    <property type="match status" value="1"/>
</dbReference>
<accession>A0A5E4QJH0</accession>
<protein>
    <submittedName>
        <fullName evidence="7">Uncharacterized protein</fullName>
    </submittedName>
</protein>
<proteinExistence type="inferred from homology"/>
<evidence type="ECO:0000256" key="2">
    <source>
        <dbReference type="ARBA" id="ARBA00022729"/>
    </source>
</evidence>
<dbReference type="Proteomes" id="UP000324832">
    <property type="component" value="Unassembled WGS sequence"/>
</dbReference>
<sequence>MLHNMQLVVGGSSAAAPGRYQRLPHVQAAEPFKCGLHLQPELQYTMSHSRDWDELQHVWTEWRRNTGRRIRDLYEQLVDLTNQAARLNNFTDASAYWMFPYESFNMRQEVDEISAATCSRTWRHVGSELVWHRAFYLTVPGKKTGGCNTGNDTTGLYPVNNIPTGRRVLRIHEHVGNAARFLGSERF</sequence>
<dbReference type="AlphaFoldDB" id="A0A5E4QJH0"/>
<evidence type="ECO:0000256" key="3">
    <source>
        <dbReference type="ARBA" id="ARBA00023157"/>
    </source>
</evidence>
<evidence type="ECO:0000256" key="5">
    <source>
        <dbReference type="PIRSR" id="PIRSR601548-2"/>
    </source>
</evidence>
<comment type="caution">
    <text evidence="6">Lacks conserved residue(s) required for the propagation of feature annotation.</text>
</comment>
<reference evidence="7 8" key="1">
    <citation type="submission" date="2017-07" db="EMBL/GenBank/DDBJ databases">
        <authorList>
            <person name="Talla V."/>
            <person name="Backstrom N."/>
        </authorList>
    </citation>
    <scope>NUCLEOTIDE SEQUENCE [LARGE SCALE GENOMIC DNA]</scope>
</reference>
<evidence type="ECO:0000313" key="8">
    <source>
        <dbReference type="Proteomes" id="UP000324832"/>
    </source>
</evidence>
<gene>
    <name evidence="7" type="ORF">LSINAPIS_LOCUS9508</name>
</gene>